<dbReference type="PANTHER" id="PTHR43758">
    <property type="entry name" value="7,8-DIHYDRO-8-OXOGUANINE TRIPHOSPHATASE"/>
    <property type="match status" value="1"/>
</dbReference>
<dbReference type="Gene3D" id="3.90.79.10">
    <property type="entry name" value="Nucleoside Triphosphate Pyrophosphohydrolase"/>
    <property type="match status" value="1"/>
</dbReference>
<evidence type="ECO:0000259" key="6">
    <source>
        <dbReference type="PROSITE" id="PS51462"/>
    </source>
</evidence>
<evidence type="ECO:0000256" key="3">
    <source>
        <dbReference type="ARBA" id="ARBA00022723"/>
    </source>
</evidence>
<keyword evidence="4" id="KW-0378">Hydrolase</keyword>
<dbReference type="GO" id="GO:0046872">
    <property type="term" value="F:metal ion binding"/>
    <property type="evidence" value="ECO:0007669"/>
    <property type="project" value="UniProtKB-KW"/>
</dbReference>
<evidence type="ECO:0000256" key="4">
    <source>
        <dbReference type="ARBA" id="ARBA00022801"/>
    </source>
</evidence>
<dbReference type="PROSITE" id="PS00893">
    <property type="entry name" value="NUDIX_BOX"/>
    <property type="match status" value="1"/>
</dbReference>
<dbReference type="InterPro" id="IPR000086">
    <property type="entry name" value="NUDIX_hydrolase_dom"/>
</dbReference>
<dbReference type="GO" id="GO:0005737">
    <property type="term" value="C:cytoplasm"/>
    <property type="evidence" value="ECO:0007669"/>
    <property type="project" value="TreeGrafter"/>
</dbReference>
<dbReference type="PANTHER" id="PTHR43758:SF2">
    <property type="entry name" value="OXIDIZED PURINE NUCLEOSIDE TRIPHOSPHATE HYDROLASE"/>
    <property type="match status" value="1"/>
</dbReference>
<dbReference type="STRING" id="1121131.SAMN02745229_01013"/>
<gene>
    <name evidence="7" type="ORF">SAMN02745229_01013</name>
</gene>
<name>A0A1M5WD65_BUTFI</name>
<dbReference type="Pfam" id="PF00293">
    <property type="entry name" value="NUDIX"/>
    <property type="match status" value="1"/>
</dbReference>
<dbReference type="RefSeq" id="WP_073386004.1">
    <property type="nucleotide sequence ID" value="NZ_FQXK01000007.1"/>
</dbReference>
<dbReference type="EMBL" id="FQXK01000007">
    <property type="protein sequence ID" value="SHH85465.1"/>
    <property type="molecule type" value="Genomic_DNA"/>
</dbReference>
<dbReference type="CDD" id="cd18886">
    <property type="entry name" value="NUDIX_MutT_Nudt1"/>
    <property type="match status" value="1"/>
</dbReference>
<accession>A0A1M5WD65</accession>
<evidence type="ECO:0000256" key="2">
    <source>
        <dbReference type="ARBA" id="ARBA00005582"/>
    </source>
</evidence>
<dbReference type="GeneID" id="89510076"/>
<dbReference type="OrthoDB" id="9804563at2"/>
<evidence type="ECO:0000313" key="7">
    <source>
        <dbReference type="EMBL" id="SHH85465.1"/>
    </source>
</evidence>
<comment type="similarity">
    <text evidence="2">Belongs to the Nudix hydrolase family.</text>
</comment>
<keyword evidence="3" id="KW-0479">Metal-binding</keyword>
<reference evidence="8" key="1">
    <citation type="submission" date="2016-11" db="EMBL/GenBank/DDBJ databases">
        <authorList>
            <person name="Varghese N."/>
            <person name="Submissions S."/>
        </authorList>
    </citation>
    <scope>NUCLEOTIDE SEQUENCE [LARGE SCALE GENOMIC DNA]</scope>
    <source>
        <strain evidence="8">DSM 3071</strain>
    </source>
</reference>
<dbReference type="GO" id="GO:0008413">
    <property type="term" value="F:8-oxo-7,8-dihydroguanosine triphosphate pyrophosphatase activity"/>
    <property type="evidence" value="ECO:0007669"/>
    <property type="project" value="InterPro"/>
</dbReference>
<dbReference type="InterPro" id="IPR015797">
    <property type="entry name" value="NUDIX_hydrolase-like_dom_sf"/>
</dbReference>
<evidence type="ECO:0000256" key="1">
    <source>
        <dbReference type="ARBA" id="ARBA00001946"/>
    </source>
</evidence>
<evidence type="ECO:0000313" key="8">
    <source>
        <dbReference type="Proteomes" id="UP000184278"/>
    </source>
</evidence>
<dbReference type="Proteomes" id="UP000184278">
    <property type="component" value="Unassembled WGS sequence"/>
</dbReference>
<keyword evidence="8" id="KW-1185">Reference proteome</keyword>
<dbReference type="InterPro" id="IPR003562">
    <property type="entry name" value="Mutator_MutX_prot"/>
</dbReference>
<dbReference type="GO" id="GO:0006281">
    <property type="term" value="P:DNA repair"/>
    <property type="evidence" value="ECO:0007669"/>
    <property type="project" value="InterPro"/>
</dbReference>
<dbReference type="InterPro" id="IPR020084">
    <property type="entry name" value="NUDIX_hydrolase_CS"/>
</dbReference>
<keyword evidence="5" id="KW-0460">Magnesium</keyword>
<comment type="cofactor">
    <cofactor evidence="1">
        <name>Mg(2+)</name>
        <dbReference type="ChEBI" id="CHEBI:18420"/>
    </cofactor>
</comment>
<sequence>MVVSTLCYLEKDDKYLMLLRNKKEHDVNEGKWIGVGGKCEKGESPEGCVIRETFEETGIKLENLKMRGVLTFSSEGWEDEYIFVFTSDKFSGSITDCNEGELRWIDKDKIMDLNLWDGDRIFLKIMLESDEFFSIKLSYKGDEIVDQQLYTY</sequence>
<dbReference type="PROSITE" id="PS51462">
    <property type="entry name" value="NUDIX"/>
    <property type="match status" value="1"/>
</dbReference>
<proteinExistence type="inferred from homology"/>
<protein>
    <submittedName>
        <fullName evidence="7">8-oxo-dGTP diphosphatase</fullName>
    </submittedName>
</protein>
<organism evidence="7 8">
    <name type="scientific">Butyrivibrio fibrisolvens DSM 3071</name>
    <dbReference type="NCBI Taxonomy" id="1121131"/>
    <lineage>
        <taxon>Bacteria</taxon>
        <taxon>Bacillati</taxon>
        <taxon>Bacillota</taxon>
        <taxon>Clostridia</taxon>
        <taxon>Lachnospirales</taxon>
        <taxon>Lachnospiraceae</taxon>
        <taxon>Butyrivibrio</taxon>
    </lineage>
</organism>
<evidence type="ECO:0000256" key="5">
    <source>
        <dbReference type="ARBA" id="ARBA00022842"/>
    </source>
</evidence>
<dbReference type="AlphaFoldDB" id="A0A1M5WD65"/>
<dbReference type="PRINTS" id="PR01402">
    <property type="entry name" value="MUTATORMUTX"/>
</dbReference>
<feature type="domain" description="Nudix hydrolase" evidence="6">
    <location>
        <begin position="1"/>
        <end position="128"/>
    </location>
</feature>
<dbReference type="SUPFAM" id="SSF55811">
    <property type="entry name" value="Nudix"/>
    <property type="match status" value="1"/>
</dbReference>